<dbReference type="GeneID" id="10327751"/>
<reference evidence="1 2" key="1">
    <citation type="journal article" date="2010" name="Environ. Microbiol.">
        <title>Genomic analysis of oceanic cyanobacterial myoviruses compared with T4-like myoviruses from diverse hosts and environments.</title>
        <authorList>
            <person name="Sullivan M.B."/>
            <person name="Huang K.H."/>
            <person name="Ignacio-Espinoza J.C."/>
            <person name="Berlin A.M."/>
            <person name="Kelly L."/>
            <person name="Weigele P.R."/>
            <person name="DeFrancesco A.S."/>
            <person name="Kern S.E."/>
            <person name="Thompson L.R."/>
            <person name="Young S."/>
            <person name="Yandava C."/>
            <person name="Fu R."/>
            <person name="Krastins B."/>
            <person name="Chase M."/>
            <person name="Sarracino D."/>
            <person name="Osburne M.S."/>
            <person name="Henn M.R."/>
            <person name="Chisholm S.W."/>
        </authorList>
    </citation>
    <scope>NUCLEOTIDE SEQUENCE [LARGE SCALE GENOMIC DNA]</scope>
    <source>
        <strain evidence="1">9303-10a</strain>
    </source>
</reference>
<dbReference type="KEGG" id="vg:10327751"/>
<evidence type="ECO:0000313" key="2">
    <source>
        <dbReference type="Proteomes" id="UP000006528"/>
    </source>
</evidence>
<proteinExistence type="predicted"/>
<evidence type="ECO:0000313" key="1">
    <source>
        <dbReference type="EMBL" id="ADO98509.1"/>
    </source>
</evidence>
<dbReference type="EMBL" id="GU071099">
    <property type="protein sequence ID" value="ADO98509.1"/>
    <property type="molecule type" value="Genomic_DNA"/>
</dbReference>
<dbReference type="Proteomes" id="UP000006528">
    <property type="component" value="Segment"/>
</dbReference>
<accession>E3SM11</accession>
<organism evidence="1 2">
    <name type="scientific">Prochlorococcus phage P-RSM4</name>
    <dbReference type="NCBI Taxonomy" id="444862"/>
    <lineage>
        <taxon>Viruses</taxon>
        <taxon>Duplodnaviria</taxon>
        <taxon>Heunggongvirae</taxon>
        <taxon>Uroviricota</taxon>
        <taxon>Caudoviricetes</taxon>
        <taxon>Pantevenvirales</taxon>
        <taxon>Kyanoviridae</taxon>
        <taxon>Thaumasvirus</taxon>
        <taxon>Thaumasvirus stim4</taxon>
    </lineage>
</organism>
<protein>
    <submittedName>
        <fullName evidence="1">Uncharacterized protein</fullName>
    </submittedName>
</protein>
<dbReference type="RefSeq" id="YP_004323254.1">
    <property type="nucleotide sequence ID" value="NC_015283.1"/>
</dbReference>
<dbReference type="OrthoDB" id="20643at10239"/>
<sequence>MLFGNVSDALLQVIECSKNTRNLLRSLKMPVYRDYEIRLNLNELIEHRIPTCDLLHPDHCLSEAQVAQIAHDINMDLDLHPIYHQIDDHIMRYVKAAGIDNSDHWVEKKLNDLDL</sequence>
<name>E3SM11_9CAUD</name>
<gene>
    <name evidence="1" type="ORF">PRSM4_125</name>
</gene>